<name>A0A6H2BW04_DOLFA</name>
<dbReference type="Proteomes" id="UP000502433">
    <property type="component" value="Chromosome"/>
</dbReference>
<sequence>MNIFNPKLVLSLANEPEDSDEFNWWVQQQDIFPFLEHEILDEHIILYASLPHVFINSVLIPGVVLDDSSIQDLLKWQHSPNSLWSHVCSSDEIWIESPLSNAGSELLSKGEQIIFERSFDGDKSKHQYYEIEQKITHILDIHFMLERNSWCKLDRFGDIEDIVKITRNETGILISMQKQALGYYASLSGTKLLRMFDFTRYKSKSFWGWNGDNESLLQKSDAIFSRLVVYPGYGSYSRGIQVADIRIPQEEIIRQFWGEPVTDSGKKYATYIAHDWKNKVVKEISCNPSCLANYFTESNIPFEITPAFFRPEVLSKYKSDREKYQLESNSISCRGAWYLKTFDINEAGQVHTYLIYLSQLPYEEQLHWKQYNEKPKSPLSERAIKRDFEGQFYQKYDPLPSLKHKLYKLDRLNVQWWKLRDRNAPNKVHYPYTASKDEWAEEILNLDQLLVEGFEEKWLRNKVKNLGRNPEAKFRSLKLIEECLIGVNFDEDHARQITSSFHKIHDLRSKLKGHTSGQEAENIRKASLANFGSFYKHFEHIGLLFDF</sequence>
<dbReference type="EMBL" id="CP051206">
    <property type="protein sequence ID" value="QJB42889.1"/>
    <property type="molecule type" value="Genomic_DNA"/>
</dbReference>
<gene>
    <name evidence="1" type="ORF">HGD76_00105</name>
</gene>
<dbReference type="AlphaFoldDB" id="A0A6H2BW04"/>
<evidence type="ECO:0000313" key="1">
    <source>
        <dbReference type="EMBL" id="QJB42889.1"/>
    </source>
</evidence>
<reference evidence="1 2" key="2">
    <citation type="submission" date="2020-04" db="EMBL/GenBank/DDBJ databases">
        <authorList>
            <person name="Fomenkov A."/>
            <person name="Anton B.P."/>
            <person name="Roberts R.J."/>
        </authorList>
    </citation>
    <scope>NUCLEOTIDE SEQUENCE [LARGE SCALE GENOMIC DNA]</scope>
    <source>
        <strain evidence="1 2">CCAP 1403/13f</strain>
    </source>
</reference>
<dbReference type="KEGG" id="dfs:HGD76_00105"/>
<proteinExistence type="predicted"/>
<protein>
    <submittedName>
        <fullName evidence="1">Uncharacterized protein</fullName>
    </submittedName>
</protein>
<dbReference type="RefSeq" id="WP_168694572.1">
    <property type="nucleotide sequence ID" value="NZ_CP051206.1"/>
</dbReference>
<evidence type="ECO:0000313" key="2">
    <source>
        <dbReference type="Proteomes" id="UP000502433"/>
    </source>
</evidence>
<organism evidence="1 2">
    <name type="scientific">Dolichospermum flos-aquae CCAP 1403/13F</name>
    <dbReference type="NCBI Taxonomy" id="315271"/>
    <lineage>
        <taxon>Bacteria</taxon>
        <taxon>Bacillati</taxon>
        <taxon>Cyanobacteriota</taxon>
        <taxon>Cyanophyceae</taxon>
        <taxon>Nostocales</taxon>
        <taxon>Aphanizomenonaceae</taxon>
        <taxon>Dolichospermum</taxon>
    </lineage>
</organism>
<reference evidence="1 2" key="1">
    <citation type="submission" date="2020-04" db="EMBL/GenBank/DDBJ databases">
        <title>Genome-Wide Identification of 5-Methylcytosine Sites in Bacterial Genomes By High-Throughput Sequencing of MspJI Restriction Fragments.</title>
        <authorList>
            <person name="Wu V."/>
        </authorList>
    </citation>
    <scope>NUCLEOTIDE SEQUENCE [LARGE SCALE GENOMIC DNA]</scope>
    <source>
        <strain evidence="1 2">CCAP 1403/13f</strain>
    </source>
</reference>
<accession>A0A6H2BW04</accession>